<dbReference type="Proteomes" id="UP000244937">
    <property type="component" value="Chromosome"/>
</dbReference>
<gene>
    <name evidence="3" type="ORF">HYN49_02880</name>
</gene>
<accession>A0A2S1SET1</accession>
<feature type="domain" description="Response regulatory" evidence="2">
    <location>
        <begin position="4"/>
        <end position="133"/>
    </location>
</feature>
<dbReference type="EMBL" id="CP029187">
    <property type="protein sequence ID" value="AWI24923.1"/>
    <property type="molecule type" value="Genomic_DNA"/>
</dbReference>
<dbReference type="InterPro" id="IPR001789">
    <property type="entry name" value="Sig_transdc_resp-reg_receiver"/>
</dbReference>
<feature type="modified residue" description="4-aspartylphosphate" evidence="1">
    <location>
        <position position="61"/>
    </location>
</feature>
<dbReference type="PROSITE" id="PS50110">
    <property type="entry name" value="RESPONSE_REGULATORY"/>
    <property type="match status" value="1"/>
</dbReference>
<proteinExistence type="predicted"/>
<evidence type="ECO:0000259" key="2">
    <source>
        <dbReference type="PROSITE" id="PS50110"/>
    </source>
</evidence>
<dbReference type="Gene3D" id="3.40.50.2300">
    <property type="match status" value="1"/>
</dbReference>
<dbReference type="AlphaFoldDB" id="A0A2S1SET1"/>
<dbReference type="Pfam" id="PF00072">
    <property type="entry name" value="Response_reg"/>
    <property type="match status" value="1"/>
</dbReference>
<dbReference type="SUPFAM" id="SSF52172">
    <property type="entry name" value="CheY-like"/>
    <property type="match status" value="1"/>
</dbReference>
<reference evidence="3 4" key="1">
    <citation type="submission" date="2018-05" db="EMBL/GenBank/DDBJ databases">
        <title>Genome sequencing of Flavobacterium sp. HYN0049.</title>
        <authorList>
            <person name="Yi H."/>
            <person name="Baek C."/>
        </authorList>
    </citation>
    <scope>NUCLEOTIDE SEQUENCE [LARGE SCALE GENOMIC DNA]</scope>
    <source>
        <strain evidence="3 4">HYN0049</strain>
    </source>
</reference>
<dbReference type="RefSeq" id="WP_108902719.1">
    <property type="nucleotide sequence ID" value="NZ_CP029187.1"/>
</dbReference>
<sequence length="220" mass="24705">MTIRILMIDDHPSQIEGYKVILGLNDFGYEIETTAAYNCERAFSIITNPAYSGKFDLVFIDLSLPPFLEKNIQSGEDLAVLVRQHWPGTKIIMITSHSEAIILYNLVRKIAPEGLMVKSDFNGDGLLKAFGIIVSGKSYYSDTVNTGVRELLSRERYLDKMNREIIMLLAKGIKLKQMPDILGISKSAIEKRKVTIKDYLCINNGTDDDILTEAKKLGLI</sequence>
<dbReference type="SMART" id="SM00448">
    <property type="entry name" value="REC"/>
    <property type="match status" value="1"/>
</dbReference>
<organism evidence="3 4">
    <name type="scientific">Flavobacterium pallidum</name>
    <dbReference type="NCBI Taxonomy" id="2172098"/>
    <lineage>
        <taxon>Bacteria</taxon>
        <taxon>Pseudomonadati</taxon>
        <taxon>Bacteroidota</taxon>
        <taxon>Flavobacteriia</taxon>
        <taxon>Flavobacteriales</taxon>
        <taxon>Flavobacteriaceae</taxon>
        <taxon>Flavobacterium</taxon>
    </lineage>
</organism>
<keyword evidence="4" id="KW-1185">Reference proteome</keyword>
<evidence type="ECO:0000313" key="4">
    <source>
        <dbReference type="Proteomes" id="UP000244937"/>
    </source>
</evidence>
<name>A0A2S1SET1_9FLAO</name>
<keyword evidence="1" id="KW-0597">Phosphoprotein</keyword>
<dbReference type="InterPro" id="IPR011006">
    <property type="entry name" value="CheY-like_superfamily"/>
</dbReference>
<dbReference type="KEGG" id="fpal:HYN49_02880"/>
<evidence type="ECO:0000313" key="3">
    <source>
        <dbReference type="EMBL" id="AWI24923.1"/>
    </source>
</evidence>
<dbReference type="GO" id="GO:0000160">
    <property type="term" value="P:phosphorelay signal transduction system"/>
    <property type="evidence" value="ECO:0007669"/>
    <property type="project" value="InterPro"/>
</dbReference>
<dbReference type="OrthoDB" id="651456at2"/>
<protein>
    <recommendedName>
        <fullName evidence="2">Response regulatory domain-containing protein</fullName>
    </recommendedName>
</protein>
<evidence type="ECO:0000256" key="1">
    <source>
        <dbReference type="PROSITE-ProRule" id="PRU00169"/>
    </source>
</evidence>